<feature type="active site" evidence="5">
    <location>
        <position position="20"/>
    </location>
</feature>
<reference evidence="8" key="1">
    <citation type="submission" date="2020-10" db="EMBL/GenBank/DDBJ databases">
        <authorList>
            <person name="Gilroy R."/>
        </authorList>
    </citation>
    <scope>NUCLEOTIDE SEQUENCE</scope>
    <source>
        <strain evidence="8">CHK178-757</strain>
    </source>
</reference>
<comment type="caution">
    <text evidence="8">The sequence shown here is derived from an EMBL/GenBank/DDBJ whole genome shotgun (WGS) entry which is preliminary data.</text>
</comment>
<dbReference type="SUPFAM" id="SSF54975">
    <property type="entry name" value="Acylphosphatase/BLUF domain-like"/>
    <property type="match status" value="1"/>
</dbReference>
<feature type="active site" evidence="5">
    <location>
        <position position="38"/>
    </location>
</feature>
<evidence type="ECO:0000256" key="1">
    <source>
        <dbReference type="ARBA" id="ARBA00005614"/>
    </source>
</evidence>
<name>A0A9D1JQD5_9FIRM</name>
<dbReference type="InterPro" id="IPR001792">
    <property type="entry name" value="Acylphosphatase-like_dom"/>
</dbReference>
<dbReference type="InterPro" id="IPR036046">
    <property type="entry name" value="Acylphosphatase-like_dom_sf"/>
</dbReference>
<evidence type="ECO:0000256" key="2">
    <source>
        <dbReference type="ARBA" id="ARBA00012150"/>
    </source>
</evidence>
<comment type="catalytic activity">
    <reaction evidence="4 5">
        <text>an acyl phosphate + H2O = a carboxylate + phosphate + H(+)</text>
        <dbReference type="Rhea" id="RHEA:14965"/>
        <dbReference type="ChEBI" id="CHEBI:15377"/>
        <dbReference type="ChEBI" id="CHEBI:15378"/>
        <dbReference type="ChEBI" id="CHEBI:29067"/>
        <dbReference type="ChEBI" id="CHEBI:43474"/>
        <dbReference type="ChEBI" id="CHEBI:59918"/>
        <dbReference type="EC" id="3.6.1.7"/>
    </reaction>
</comment>
<dbReference type="GO" id="GO:0003998">
    <property type="term" value="F:acylphosphatase activity"/>
    <property type="evidence" value="ECO:0007669"/>
    <property type="project" value="UniProtKB-EC"/>
</dbReference>
<dbReference type="AlphaFoldDB" id="A0A9D1JQD5"/>
<dbReference type="InterPro" id="IPR020456">
    <property type="entry name" value="Acylphosphatase"/>
</dbReference>
<comment type="similarity">
    <text evidence="1 6">Belongs to the acylphosphatase family.</text>
</comment>
<sequence>MAYVRKRVLFSGYVQGVGFRYFAKMHAQRFNVTGFVENLYDGSVLMEVEGKDYVVDAYLKTLKKGNHYIDVERMDVENIPLKEDRSFRIKDYY</sequence>
<evidence type="ECO:0000259" key="7">
    <source>
        <dbReference type="PROSITE" id="PS51160"/>
    </source>
</evidence>
<evidence type="ECO:0000313" key="9">
    <source>
        <dbReference type="Proteomes" id="UP000823927"/>
    </source>
</evidence>
<evidence type="ECO:0000256" key="5">
    <source>
        <dbReference type="PROSITE-ProRule" id="PRU00520"/>
    </source>
</evidence>
<dbReference type="EMBL" id="DVIT01000006">
    <property type="protein sequence ID" value="HIS46215.1"/>
    <property type="molecule type" value="Genomic_DNA"/>
</dbReference>
<dbReference type="PROSITE" id="PS51160">
    <property type="entry name" value="ACYLPHOSPHATASE_3"/>
    <property type="match status" value="1"/>
</dbReference>
<evidence type="ECO:0000256" key="6">
    <source>
        <dbReference type="RuleBase" id="RU004168"/>
    </source>
</evidence>
<dbReference type="PANTHER" id="PTHR47268:SF4">
    <property type="entry name" value="ACYLPHOSPHATASE"/>
    <property type="match status" value="1"/>
</dbReference>
<dbReference type="Gene3D" id="3.30.70.100">
    <property type="match status" value="1"/>
</dbReference>
<keyword evidence="5" id="KW-0378">Hydrolase</keyword>
<evidence type="ECO:0000256" key="4">
    <source>
        <dbReference type="ARBA" id="ARBA00047645"/>
    </source>
</evidence>
<organism evidence="8 9">
    <name type="scientific">Candidatus Scybalocola faecigallinarum</name>
    <dbReference type="NCBI Taxonomy" id="2840941"/>
    <lineage>
        <taxon>Bacteria</taxon>
        <taxon>Bacillati</taxon>
        <taxon>Bacillota</taxon>
        <taxon>Clostridia</taxon>
        <taxon>Lachnospirales</taxon>
        <taxon>Lachnospiraceae</taxon>
        <taxon>Lachnospiraceae incertae sedis</taxon>
        <taxon>Candidatus Scybalocola (ex Gilroy et al. 2021)</taxon>
    </lineage>
</organism>
<dbReference type="PANTHER" id="PTHR47268">
    <property type="entry name" value="ACYLPHOSPHATASE"/>
    <property type="match status" value="1"/>
</dbReference>
<dbReference type="Pfam" id="PF00708">
    <property type="entry name" value="Acylphosphatase"/>
    <property type="match status" value="1"/>
</dbReference>
<gene>
    <name evidence="8" type="ORF">IAB46_01410</name>
</gene>
<dbReference type="EC" id="3.6.1.7" evidence="2 5"/>
<proteinExistence type="inferred from homology"/>
<feature type="domain" description="Acylphosphatase-like" evidence="7">
    <location>
        <begin position="5"/>
        <end position="91"/>
    </location>
</feature>
<evidence type="ECO:0000256" key="3">
    <source>
        <dbReference type="ARBA" id="ARBA00015991"/>
    </source>
</evidence>
<reference evidence="8" key="2">
    <citation type="journal article" date="2021" name="PeerJ">
        <title>Extensive microbial diversity within the chicken gut microbiome revealed by metagenomics and culture.</title>
        <authorList>
            <person name="Gilroy R."/>
            <person name="Ravi A."/>
            <person name="Getino M."/>
            <person name="Pursley I."/>
            <person name="Horton D.L."/>
            <person name="Alikhan N.F."/>
            <person name="Baker D."/>
            <person name="Gharbi K."/>
            <person name="Hall N."/>
            <person name="Watson M."/>
            <person name="Adriaenssens E.M."/>
            <person name="Foster-Nyarko E."/>
            <person name="Jarju S."/>
            <person name="Secka A."/>
            <person name="Antonio M."/>
            <person name="Oren A."/>
            <person name="Chaudhuri R.R."/>
            <person name="La Ragione R."/>
            <person name="Hildebrand F."/>
            <person name="Pallen M.J."/>
        </authorList>
    </citation>
    <scope>NUCLEOTIDE SEQUENCE</scope>
    <source>
        <strain evidence="8">CHK178-757</strain>
    </source>
</reference>
<evidence type="ECO:0000313" key="8">
    <source>
        <dbReference type="EMBL" id="HIS46215.1"/>
    </source>
</evidence>
<dbReference type="Proteomes" id="UP000823927">
    <property type="component" value="Unassembled WGS sequence"/>
</dbReference>
<accession>A0A9D1JQD5</accession>
<protein>
    <recommendedName>
        <fullName evidence="3 5">acylphosphatase</fullName>
        <ecNumber evidence="2 5">3.6.1.7</ecNumber>
    </recommendedName>
</protein>